<dbReference type="EMBL" id="CAJNOC010003666">
    <property type="protein sequence ID" value="CAF0992663.1"/>
    <property type="molecule type" value="Genomic_DNA"/>
</dbReference>
<proteinExistence type="predicted"/>
<reference evidence="1" key="1">
    <citation type="submission" date="2021-02" db="EMBL/GenBank/DDBJ databases">
        <authorList>
            <person name="Nowell W R."/>
        </authorList>
    </citation>
    <scope>NUCLEOTIDE SEQUENCE</scope>
    <source>
        <strain evidence="1">Ploen Becks lab</strain>
    </source>
</reference>
<dbReference type="Proteomes" id="UP000663879">
    <property type="component" value="Unassembled WGS sequence"/>
</dbReference>
<organism evidence="1 2">
    <name type="scientific">Brachionus calyciflorus</name>
    <dbReference type="NCBI Taxonomy" id="104777"/>
    <lineage>
        <taxon>Eukaryota</taxon>
        <taxon>Metazoa</taxon>
        <taxon>Spiralia</taxon>
        <taxon>Gnathifera</taxon>
        <taxon>Rotifera</taxon>
        <taxon>Eurotatoria</taxon>
        <taxon>Monogononta</taxon>
        <taxon>Pseudotrocha</taxon>
        <taxon>Ploima</taxon>
        <taxon>Brachionidae</taxon>
        <taxon>Brachionus</taxon>
    </lineage>
</organism>
<accession>A0A814G8A4</accession>
<protein>
    <submittedName>
        <fullName evidence="1">Uncharacterized protein</fullName>
    </submittedName>
</protein>
<sequence length="423" mass="49288">MKRIAAKLIINNFNKNSPALLDTVYLEEVTFRTVSQAVIKRLNKYDINFENVFSFVSDNTSYMFKSYNNVSINLVSNSHHTTYVAHIIAVIADTWRILLKKLDKLVGLIKFIFSNSPARRIRHKAFLQELNVEKANLPTNGECDSPIRLRNRAVPRYTLPKSNHTNSSVDLLKEISSSSNINNDIGKSQNPSFILVDYSDSESNKTDLNINDSLNSYENSFEVFEEDDLVNESLENEPQLENLNCEFFQILKLVAEDEEFRRYFRYLKCLPFIPVKYLINVFCKLNSSRPESIAPIYDYFEKYYIGLQKEPGSKVRIVPDFPIKTWNVHKRVLENLPRSNNSLEAWHKAVAQEINSHPEINKLVNHFIKEQHLAEICLEQIKCGYVYPRNSKELKRDQAIISLYDNFDKSDYLEFMDKLNQIL</sequence>
<comment type="caution">
    <text evidence="1">The sequence shown here is derived from an EMBL/GenBank/DDBJ whole genome shotgun (WGS) entry which is preliminary data.</text>
</comment>
<feature type="non-terminal residue" evidence="1">
    <location>
        <position position="1"/>
    </location>
</feature>
<evidence type="ECO:0000313" key="2">
    <source>
        <dbReference type="Proteomes" id="UP000663879"/>
    </source>
</evidence>
<dbReference type="AlphaFoldDB" id="A0A814G8A4"/>
<evidence type="ECO:0000313" key="1">
    <source>
        <dbReference type="EMBL" id="CAF0992663.1"/>
    </source>
</evidence>
<gene>
    <name evidence="1" type="ORF">OXX778_LOCUS15996</name>
</gene>
<keyword evidence="2" id="KW-1185">Reference proteome</keyword>
<name>A0A814G8A4_9BILA</name>